<sequence>MGDYSCVPGSSKISELSTSLASNKMKNCSLVASSSRPISEKMVKRGPTGRVLMFLLKVAALEVVRRVSEVKCPLVWRVLQGFQFLGYVPLKWLQRWSPIRNTARLMQTISRPLLFLSITTSISDCFENSKARLDNEDDQQQHSETPAVESAPNLGESEEAEENIASENWLAQLHNDLEKQGIVLPQRIDDDELGRFHAAANGDFSFLVKSIRKTIRWRETYAILSPQQLEPWSHLVFWHGYDVKLRPCLVIRLGLACTSLPPPERPRFTQAVVSQVEHGVLFLLNKDDPRITVLMDCAGLSPVRIPMNMMRSCSAVMQDHYPNRLSTLYVTRLPRWPTTREKLRVLGEANQKAILAEALQAVPSFLGGRCGCNKCETLRAPGGCGERRGMPAGGREAEDDDDEEEEVGGLPLVATDGATFEQVARTAVVGILMLWIFLAYLVGMNDTGRGGEGPPCCSPDAASILVCSLVLGDDAMFRFRRAPQKRPGCVGGALFFVFY</sequence>
<dbReference type="Gene3D" id="3.40.525.10">
    <property type="entry name" value="CRAL-TRIO lipid binding domain"/>
    <property type="match status" value="1"/>
</dbReference>
<evidence type="ECO:0000313" key="3">
    <source>
        <dbReference type="EMBL" id="CAA2615176.1"/>
    </source>
</evidence>
<protein>
    <recommendedName>
        <fullName evidence="2">CRAL-TRIO domain-containing protein</fullName>
    </recommendedName>
</protein>
<dbReference type="InterPro" id="IPR001251">
    <property type="entry name" value="CRAL-TRIO_dom"/>
</dbReference>
<feature type="region of interest" description="Disordered" evidence="1">
    <location>
        <begin position="135"/>
        <end position="157"/>
    </location>
</feature>
<dbReference type="EMBL" id="CACRZD030000001">
    <property type="protein sequence ID" value="CAA6654942.1"/>
    <property type="molecule type" value="Genomic_DNA"/>
</dbReference>
<name>A0A7I8ID19_SPIIN</name>
<reference evidence="3 4" key="1">
    <citation type="submission" date="2019-12" db="EMBL/GenBank/DDBJ databases">
        <authorList>
            <person name="Scholz U."/>
            <person name="Mascher M."/>
            <person name="Fiebig A."/>
        </authorList>
    </citation>
    <scope>NUCLEOTIDE SEQUENCE</scope>
</reference>
<dbReference type="SMART" id="SM00516">
    <property type="entry name" value="SEC14"/>
    <property type="match status" value="1"/>
</dbReference>
<dbReference type="AlphaFoldDB" id="A0A7I8ID19"/>
<proteinExistence type="predicted"/>
<dbReference type="InterPro" id="IPR036865">
    <property type="entry name" value="CRAL-TRIO_dom_sf"/>
</dbReference>
<accession>A0A7I8ID19</accession>
<feature type="domain" description="CRAL-TRIO" evidence="2">
    <location>
        <begin position="230"/>
        <end position="371"/>
    </location>
</feature>
<dbReference type="Proteomes" id="UP001189122">
    <property type="component" value="Unassembled WGS sequence"/>
</dbReference>
<organism evidence="3">
    <name type="scientific">Spirodela intermedia</name>
    <name type="common">Intermediate duckweed</name>
    <dbReference type="NCBI Taxonomy" id="51605"/>
    <lineage>
        <taxon>Eukaryota</taxon>
        <taxon>Viridiplantae</taxon>
        <taxon>Streptophyta</taxon>
        <taxon>Embryophyta</taxon>
        <taxon>Tracheophyta</taxon>
        <taxon>Spermatophyta</taxon>
        <taxon>Magnoliopsida</taxon>
        <taxon>Liliopsida</taxon>
        <taxon>Araceae</taxon>
        <taxon>Lemnoideae</taxon>
        <taxon>Spirodela</taxon>
    </lineage>
</organism>
<dbReference type="PANTHER" id="PTHR47041">
    <property type="entry name" value="SEC14 CYTOSOLIC FACTOR FAMILY PROTEIN / PHOSPHOGLYCERIDE TRANSFER FAMILY PROTEIN"/>
    <property type="match status" value="1"/>
</dbReference>
<dbReference type="CDD" id="cd00170">
    <property type="entry name" value="SEC14"/>
    <property type="match status" value="1"/>
</dbReference>
<dbReference type="EMBL" id="LR743588">
    <property type="protein sequence ID" value="CAA2615176.1"/>
    <property type="molecule type" value="Genomic_DNA"/>
</dbReference>
<evidence type="ECO:0000259" key="2">
    <source>
        <dbReference type="SMART" id="SM00516"/>
    </source>
</evidence>
<gene>
    <name evidence="3" type="ORF">SI7747_01001532</name>
</gene>
<dbReference type="Pfam" id="PF00650">
    <property type="entry name" value="CRAL_TRIO"/>
    <property type="match status" value="1"/>
</dbReference>
<dbReference type="PANTHER" id="PTHR47041:SF2">
    <property type="entry name" value="SEC14 CYTOSOLIC FACTOR FAMILY PROTEIN _ PHOSPHOGLYCERIDE TRANSFER FAMILY PROTEIN"/>
    <property type="match status" value="1"/>
</dbReference>
<evidence type="ECO:0000256" key="1">
    <source>
        <dbReference type="SAM" id="MobiDB-lite"/>
    </source>
</evidence>
<keyword evidence="4" id="KW-1185">Reference proteome</keyword>
<dbReference type="SUPFAM" id="SSF52087">
    <property type="entry name" value="CRAL/TRIO domain"/>
    <property type="match status" value="1"/>
</dbReference>
<evidence type="ECO:0000313" key="4">
    <source>
        <dbReference type="Proteomes" id="UP001189122"/>
    </source>
</evidence>